<gene>
    <name evidence="2" type="ORF">K234311028_p20690</name>
</gene>
<name>A0ABC8EHD4_CLOTA</name>
<proteinExistence type="predicted"/>
<dbReference type="InterPro" id="IPR013321">
    <property type="entry name" value="Arc_rbn_hlx_hlx"/>
</dbReference>
<dbReference type="AlphaFoldDB" id="A0ABC8EHD4"/>
<dbReference type="EMBL" id="AP026820">
    <property type="protein sequence ID" value="BDR82586.1"/>
    <property type="molecule type" value="Genomic_DNA"/>
</dbReference>
<dbReference type="Proteomes" id="UP001321763">
    <property type="component" value="Plasmid pKHSU-234311-028-2"/>
</dbReference>
<keyword evidence="2" id="KW-0614">Plasmid</keyword>
<protein>
    <recommendedName>
        <fullName evidence="1">CopG-like ribbon-helix-helix domain-containing protein</fullName>
    </recommendedName>
</protein>
<organism evidence="2 3">
    <name type="scientific">Clostridium tetani</name>
    <dbReference type="NCBI Taxonomy" id="1513"/>
    <lineage>
        <taxon>Bacteria</taxon>
        <taxon>Bacillati</taxon>
        <taxon>Bacillota</taxon>
        <taxon>Clostridia</taxon>
        <taxon>Eubacteriales</taxon>
        <taxon>Clostridiaceae</taxon>
        <taxon>Clostridium</taxon>
    </lineage>
</organism>
<dbReference type="InterPro" id="IPR012869">
    <property type="entry name" value="RHH_5"/>
</dbReference>
<dbReference type="Gene3D" id="1.10.1220.10">
    <property type="entry name" value="Met repressor-like"/>
    <property type="match status" value="1"/>
</dbReference>
<geneLocation type="plasmid" evidence="2 3">
    <name>pKHSU-234311-028-2</name>
</geneLocation>
<evidence type="ECO:0000259" key="1">
    <source>
        <dbReference type="Pfam" id="PF07878"/>
    </source>
</evidence>
<dbReference type="RefSeq" id="WP_317725106.1">
    <property type="nucleotide sequence ID" value="NZ_AP026820.1"/>
</dbReference>
<feature type="domain" description="CopG-like ribbon-helix-helix" evidence="1">
    <location>
        <begin position="7"/>
        <end position="44"/>
    </location>
</feature>
<sequence length="52" mass="6207">MIKKENTRIYVTISKKLHNKLKDEAEYEGRSISNMAATIIKKYYKEKDNDKK</sequence>
<evidence type="ECO:0000313" key="2">
    <source>
        <dbReference type="EMBL" id="BDR82586.1"/>
    </source>
</evidence>
<dbReference type="Pfam" id="PF07878">
    <property type="entry name" value="RHH_5"/>
    <property type="match status" value="1"/>
</dbReference>
<reference evidence="2 3" key="1">
    <citation type="submission" date="2022-09" db="EMBL/GenBank/DDBJ databases">
        <title>complete genome sequences of Clostridium tetani str. KHSU-234311-028 isolated from soil.</title>
        <authorList>
            <person name="Sekizuka T."/>
            <person name="Shitada C."/>
            <person name="Takahashi M."/>
            <person name="Kuroda M."/>
        </authorList>
    </citation>
    <scope>NUCLEOTIDE SEQUENCE [LARGE SCALE GENOMIC DNA]</scope>
    <source>
        <strain evidence="2 3">KHSU-234311-028</strain>
        <plasmid evidence="2 3">pKHSU-234311-028-2</plasmid>
    </source>
</reference>
<accession>A0ABC8EHD4</accession>
<evidence type="ECO:0000313" key="3">
    <source>
        <dbReference type="Proteomes" id="UP001321763"/>
    </source>
</evidence>
<dbReference type="SUPFAM" id="SSF47598">
    <property type="entry name" value="Ribbon-helix-helix"/>
    <property type="match status" value="1"/>
</dbReference>
<dbReference type="InterPro" id="IPR010985">
    <property type="entry name" value="Ribbon_hlx_hlx"/>
</dbReference>